<gene>
    <name evidence="3" type="ORF">M6D93_07540</name>
</gene>
<dbReference type="RefSeq" id="WP_249773742.1">
    <property type="nucleotide sequence ID" value="NZ_CP097332.1"/>
</dbReference>
<name>A0ABY4R3G4_9ACTN</name>
<evidence type="ECO:0000313" key="3">
    <source>
        <dbReference type="EMBL" id="UQX89847.1"/>
    </source>
</evidence>
<dbReference type="PANTHER" id="PTHR36933:SF1">
    <property type="entry name" value="SLL0788 PROTEIN"/>
    <property type="match status" value="1"/>
</dbReference>
<accession>A0ABY4R3G4</accession>
<dbReference type="Gene3D" id="1.20.1260.10">
    <property type="match status" value="1"/>
</dbReference>
<dbReference type="PANTHER" id="PTHR36933">
    <property type="entry name" value="SLL0788 PROTEIN"/>
    <property type="match status" value="1"/>
</dbReference>
<dbReference type="EMBL" id="CP097332">
    <property type="protein sequence ID" value="UQX89847.1"/>
    <property type="molecule type" value="Genomic_DNA"/>
</dbReference>
<keyword evidence="1" id="KW-1133">Transmembrane helix</keyword>
<keyword evidence="1" id="KW-0472">Membrane</keyword>
<feature type="domain" description="DUF305" evidence="2">
    <location>
        <begin position="67"/>
        <end position="223"/>
    </location>
</feature>
<organism evidence="3 4">
    <name type="scientific">Jatrophihabitans telluris</name>
    <dbReference type="NCBI Taxonomy" id="2038343"/>
    <lineage>
        <taxon>Bacteria</taxon>
        <taxon>Bacillati</taxon>
        <taxon>Actinomycetota</taxon>
        <taxon>Actinomycetes</taxon>
        <taxon>Jatrophihabitantales</taxon>
        <taxon>Jatrophihabitantaceae</taxon>
        <taxon>Jatrophihabitans</taxon>
    </lineage>
</organism>
<reference evidence="3" key="2">
    <citation type="submission" date="2022-05" db="EMBL/GenBank/DDBJ databases">
        <authorList>
            <person name="Kim J.-S."/>
            <person name="Lee K."/>
            <person name="Suh M."/>
            <person name="Eom M."/>
            <person name="Kim J.-S."/>
            <person name="Kim D.-S."/>
            <person name="Ko S.-H."/>
            <person name="Shin Y."/>
            <person name="Lee J.-S."/>
        </authorList>
    </citation>
    <scope>NUCLEOTIDE SEQUENCE</scope>
    <source>
        <strain evidence="3">N237</strain>
    </source>
</reference>
<feature type="transmembrane region" description="Helical" evidence="1">
    <location>
        <begin position="26"/>
        <end position="47"/>
    </location>
</feature>
<protein>
    <submittedName>
        <fullName evidence="3">DUF305 domain-containing protein</fullName>
    </submittedName>
</protein>
<dbReference type="Pfam" id="PF03713">
    <property type="entry name" value="DUF305"/>
    <property type="match status" value="1"/>
</dbReference>
<proteinExistence type="predicted"/>
<dbReference type="Proteomes" id="UP001056336">
    <property type="component" value="Chromosome"/>
</dbReference>
<keyword evidence="1" id="KW-0812">Transmembrane</keyword>
<keyword evidence="4" id="KW-1185">Reference proteome</keyword>
<sequence>MTTTAAPIVDDADGAVPPPAGRSLRVVLLAVIVVAVLGIAGASGYLIGHRGQATGSSGVAPGASSVDAGFAWDMSVHHRQAIIMAGYTRDHTSDPGIKLLAYDIETSQYFQVGEMQGWIDAWRLPTNSPNAQMSWMAGSTHMSMQSDGSMPGMASPAEMNKLQTLTGKTLDTYFLQLMLRHHQGGLPMAQWAAAHAQTAYVRNLAGKMAATQSGEIVQMEQLLRESGASPLAPPS</sequence>
<dbReference type="InterPro" id="IPR012347">
    <property type="entry name" value="Ferritin-like"/>
</dbReference>
<evidence type="ECO:0000259" key="2">
    <source>
        <dbReference type="Pfam" id="PF03713"/>
    </source>
</evidence>
<evidence type="ECO:0000256" key="1">
    <source>
        <dbReference type="SAM" id="Phobius"/>
    </source>
</evidence>
<dbReference type="InterPro" id="IPR005183">
    <property type="entry name" value="DUF305_CopM-like"/>
</dbReference>
<reference evidence="3" key="1">
    <citation type="journal article" date="2018" name="Int. J. Syst. Evol. Microbiol.">
        <title>Jatrophihabitans telluris sp. nov., isolated from sediment soil of lava forest wetlands and the emended description of the genus Jatrophihabitans.</title>
        <authorList>
            <person name="Lee K.C."/>
            <person name="Suh M.K."/>
            <person name="Eom M.K."/>
            <person name="Kim K.K."/>
            <person name="Kim J.S."/>
            <person name="Kim D.S."/>
            <person name="Ko S.H."/>
            <person name="Shin Y.K."/>
            <person name="Lee J.S."/>
        </authorList>
    </citation>
    <scope>NUCLEOTIDE SEQUENCE</scope>
    <source>
        <strain evidence="3">N237</strain>
    </source>
</reference>
<evidence type="ECO:0000313" key="4">
    <source>
        <dbReference type="Proteomes" id="UP001056336"/>
    </source>
</evidence>